<evidence type="ECO:0000256" key="19">
    <source>
        <dbReference type="ARBA" id="ARBA00023136"/>
    </source>
</evidence>
<evidence type="ECO:0000256" key="13">
    <source>
        <dbReference type="ARBA" id="ARBA00022692"/>
    </source>
</evidence>
<dbReference type="InterPro" id="IPR031376">
    <property type="entry name" value="PCB_OB"/>
</dbReference>
<evidence type="ECO:0000256" key="14">
    <source>
        <dbReference type="ARBA" id="ARBA00022801"/>
    </source>
</evidence>
<feature type="transmembrane region" description="Helical" evidence="27">
    <location>
        <begin position="7"/>
        <end position="28"/>
    </location>
</feature>
<keyword evidence="9" id="KW-0121">Carboxypeptidase</keyword>
<evidence type="ECO:0000256" key="16">
    <source>
        <dbReference type="ARBA" id="ARBA00022968"/>
    </source>
</evidence>
<reference evidence="32 35" key="2">
    <citation type="submission" date="2021-03" db="EMBL/GenBank/DDBJ databases">
        <title>Rapid diversification of plasmids in a genus of pathogenic and nitrogen fixing bacteria.</title>
        <authorList>
            <person name="Weisberg A.J."/>
            <person name="Miller M."/>
            <person name="Ream W."/>
            <person name="Grunwald N.J."/>
            <person name="Chang J.H."/>
        </authorList>
    </citation>
    <scope>NUCLEOTIDE SEQUENCE [LARGE SCALE GENOMIC DNA]</scope>
    <source>
        <strain evidence="32 35">AF3.44</strain>
    </source>
</reference>
<dbReference type="InterPro" id="IPR001264">
    <property type="entry name" value="Glyco_trans_51"/>
</dbReference>
<evidence type="ECO:0000256" key="8">
    <source>
        <dbReference type="ARBA" id="ARBA00022519"/>
    </source>
</evidence>
<dbReference type="Pfam" id="PF17092">
    <property type="entry name" value="PCB_OB"/>
    <property type="match status" value="1"/>
</dbReference>
<dbReference type="Pfam" id="PF00912">
    <property type="entry name" value="Transgly"/>
    <property type="match status" value="1"/>
</dbReference>
<evidence type="ECO:0000256" key="7">
    <source>
        <dbReference type="ARBA" id="ARBA00022475"/>
    </source>
</evidence>
<evidence type="ECO:0000256" key="24">
    <source>
        <dbReference type="ARBA" id="ARBA00044770"/>
    </source>
</evidence>
<dbReference type="GO" id="GO:0008360">
    <property type="term" value="P:regulation of cell shape"/>
    <property type="evidence" value="ECO:0007669"/>
    <property type="project" value="UniProtKB-KW"/>
</dbReference>
<dbReference type="GO" id="GO:0071555">
    <property type="term" value="P:cell wall organization"/>
    <property type="evidence" value="ECO:0007669"/>
    <property type="project" value="UniProtKB-KW"/>
</dbReference>
<comment type="pathway">
    <text evidence="2">Cell wall biogenesis; peptidoglycan biosynthesis.</text>
</comment>
<keyword evidence="12" id="KW-0808">Transferase</keyword>
<keyword evidence="22" id="KW-0961">Cell wall biogenesis/degradation</keyword>
<evidence type="ECO:0000256" key="3">
    <source>
        <dbReference type="ARBA" id="ARBA00007090"/>
    </source>
</evidence>
<evidence type="ECO:0000256" key="9">
    <source>
        <dbReference type="ARBA" id="ARBA00022645"/>
    </source>
</evidence>
<keyword evidence="17" id="KW-0573">Peptidoglycan synthesis</keyword>
<dbReference type="PANTHER" id="PTHR32282:SF27">
    <property type="entry name" value="PENICILLIN-BINDING PROTEIN 1A"/>
    <property type="match status" value="1"/>
</dbReference>
<evidence type="ECO:0000256" key="2">
    <source>
        <dbReference type="ARBA" id="ARBA00004752"/>
    </source>
</evidence>
<dbReference type="KEGG" id="alf:CFBP5473_07305"/>
<reference evidence="33" key="3">
    <citation type="submission" date="2023-05" db="EMBL/GenBank/DDBJ databases">
        <title>Complete genome sequence of Agrobacterium larrymoorei CFBP5477.</title>
        <authorList>
            <person name="Yen H.-C."/>
            <person name="Chou L."/>
            <person name="Lin Y.-C."/>
            <person name="Lai E.-M."/>
            <person name="Kuo C.-H."/>
        </authorList>
    </citation>
    <scope>NUCLEOTIDE SEQUENCE</scope>
    <source>
        <strain evidence="33">CFBP5477</strain>
    </source>
</reference>
<evidence type="ECO:0000259" key="30">
    <source>
        <dbReference type="Pfam" id="PF17092"/>
    </source>
</evidence>
<evidence type="ECO:0000256" key="4">
    <source>
        <dbReference type="ARBA" id="ARBA00007739"/>
    </source>
</evidence>
<dbReference type="Gene3D" id="3.40.710.10">
    <property type="entry name" value="DD-peptidase/beta-lactamase superfamily"/>
    <property type="match status" value="2"/>
</dbReference>
<feature type="domain" description="Glycosyl transferase family 51" evidence="29">
    <location>
        <begin position="56"/>
        <end position="233"/>
    </location>
</feature>
<dbReference type="Proteomes" id="UP000826513">
    <property type="component" value="Chromosome 1"/>
</dbReference>
<name>A0A4D7DQC3_9HYPH</name>
<evidence type="ECO:0000256" key="23">
    <source>
        <dbReference type="ARBA" id="ARBA00034000"/>
    </source>
</evidence>
<evidence type="ECO:0000256" key="27">
    <source>
        <dbReference type="SAM" id="Phobius"/>
    </source>
</evidence>
<comment type="similarity">
    <text evidence="3">In the C-terminal section; belongs to the transpeptidase family.</text>
</comment>
<sequence length="815" mass="88783">MIRLIGYFFGLASMLFLVVAAAGAIYLVSVSKDLPDYAVLSSYEPPVTTRVHAGNGALMAEYAHEKRLFLPIQAIPDRVKAAFLSAEDKNFYNHPGIDVWGLGRAILVNVQNLGSGRRPVGASTITQQVAKNFLLTNDQTIDRKIKEAILSFRIEQTYSKDKILELYLNEIFFGMNAYGIAGAALTYFNKSVTELTIAETAYLASLPKGPANYHPFRREKAALERRDWVIDRMAENGYITMADAADAKKQPLGVNIRRGGPQLAASDYFAEEVRRQIVDKFGEKALLEGGLSVRTSFDPEIQMEARKALQDGLLDYDERRGFHGPVDQIDASGDWSAALGKIRPLRDVPEWKLAVVLAAGADGVDIGLRPDADSENPDQRNHGRIKPENMKWAYRDAKGQRSTAKSPAGVLKTGDVVYVEPLSSQGEDYRLRQPPKVQGGMVVMDPHTGRVLAMVGGFSYGQSEFNRATQAMRQPGSSFKPFIYAAAMDNGYTPASVVMDAPLEVVSGGQVWKPQNYGGEVAGPSTLRLGIEKSRNLMTVRLAQDMGMNLVAEYAERFGVYDKMPPLLAMSLGSGETTVMRMVSAYSVIANGGKQIKPTVIDRIQDRYGKTLFRHEERECDGCNATVWQNQDEPTIVDKREQVLDPMTAYQVTSMMEGVVQRGTAAGKIKVNLPVAGKTGTTNDEKDAWFVGYTPDLVAGLYIGFDSPAPLGRGGTGGSLAAPIFGEFISQAAKHLEPSKFIVPNGMNFVAVNRKTGMAAMEGEPDTIMEAFKPGTGPSSTFNVIGMDGNMSQEDILRESPQAQQAITGGGGGLY</sequence>
<keyword evidence="7" id="KW-1003">Cell membrane</keyword>
<dbReference type="Gene3D" id="1.10.3810.10">
    <property type="entry name" value="Biosynthetic peptidoglycan transglycosylase-like"/>
    <property type="match status" value="1"/>
</dbReference>
<feature type="domain" description="Penicillin-binding protein transpeptidase" evidence="28">
    <location>
        <begin position="439"/>
        <end position="728"/>
    </location>
</feature>
<dbReference type="SUPFAM" id="SSF53955">
    <property type="entry name" value="Lysozyme-like"/>
    <property type="match status" value="1"/>
</dbReference>
<dbReference type="PANTHER" id="PTHR32282">
    <property type="entry name" value="BINDING PROTEIN TRANSPEPTIDASE, PUTATIVE-RELATED"/>
    <property type="match status" value="1"/>
</dbReference>
<evidence type="ECO:0000259" key="29">
    <source>
        <dbReference type="Pfam" id="PF00912"/>
    </source>
</evidence>
<dbReference type="SUPFAM" id="SSF56601">
    <property type="entry name" value="beta-lactamase/transpeptidase-like"/>
    <property type="match status" value="1"/>
</dbReference>
<evidence type="ECO:0000259" key="28">
    <source>
        <dbReference type="Pfam" id="PF00905"/>
    </source>
</evidence>
<keyword evidence="19 27" id="KW-0472">Membrane</keyword>
<dbReference type="InterPro" id="IPR036950">
    <property type="entry name" value="PBP_transglycosylase"/>
</dbReference>
<dbReference type="FunFam" id="1.10.3810.10:FF:000003">
    <property type="entry name" value="Penicillin-binding protein 1a"/>
    <property type="match status" value="1"/>
</dbReference>
<dbReference type="EMBL" id="CP124733">
    <property type="protein sequence ID" value="WHA39716.1"/>
    <property type="molecule type" value="Genomic_DNA"/>
</dbReference>
<evidence type="ECO:0000256" key="26">
    <source>
        <dbReference type="ARBA" id="ARBA00060592"/>
    </source>
</evidence>
<evidence type="ECO:0000256" key="18">
    <source>
        <dbReference type="ARBA" id="ARBA00022989"/>
    </source>
</evidence>
<keyword evidence="10" id="KW-0645">Protease</keyword>
<keyword evidence="11" id="KW-0328">Glycosyltransferase</keyword>
<dbReference type="GO" id="GO:0005886">
    <property type="term" value="C:plasma membrane"/>
    <property type="evidence" value="ECO:0007669"/>
    <property type="project" value="UniProtKB-SubCell"/>
</dbReference>
<evidence type="ECO:0000256" key="20">
    <source>
        <dbReference type="ARBA" id="ARBA00023251"/>
    </source>
</evidence>
<dbReference type="InterPro" id="IPR023346">
    <property type="entry name" value="Lysozyme-like_dom_sf"/>
</dbReference>
<evidence type="ECO:0000256" key="25">
    <source>
        <dbReference type="ARBA" id="ARBA00049902"/>
    </source>
</evidence>
<evidence type="ECO:0000313" key="32">
    <source>
        <dbReference type="EMBL" id="QYA06820.1"/>
    </source>
</evidence>
<evidence type="ECO:0000256" key="12">
    <source>
        <dbReference type="ARBA" id="ARBA00022679"/>
    </source>
</evidence>
<dbReference type="GO" id="GO:0008658">
    <property type="term" value="F:penicillin binding"/>
    <property type="evidence" value="ECO:0007669"/>
    <property type="project" value="InterPro"/>
</dbReference>
<keyword evidence="16" id="KW-0735">Signal-anchor</keyword>
<comment type="similarity">
    <text evidence="4">In the N-terminal section; belongs to the glycosyltransferase 51 family.</text>
</comment>
<keyword evidence="18 27" id="KW-1133">Transmembrane helix</keyword>
<dbReference type="EMBL" id="CP039691">
    <property type="protein sequence ID" value="QCI97734.1"/>
    <property type="molecule type" value="Genomic_DNA"/>
</dbReference>
<keyword evidence="20" id="KW-0046">Antibiotic resistance</keyword>
<dbReference type="GO" id="GO:0008955">
    <property type="term" value="F:peptidoglycan glycosyltransferase activity"/>
    <property type="evidence" value="ECO:0007669"/>
    <property type="project" value="UniProtKB-EC"/>
</dbReference>
<dbReference type="Proteomes" id="UP000298664">
    <property type="component" value="Chromosome Circular"/>
</dbReference>
<gene>
    <name evidence="31" type="ORF">CFBP5473_07305</name>
    <name evidence="33" type="ORF">CFBP5477_007570</name>
    <name evidence="32" type="ORF">J5285_12395</name>
</gene>
<evidence type="ECO:0000256" key="6">
    <source>
        <dbReference type="ARBA" id="ARBA00018638"/>
    </source>
</evidence>
<dbReference type="AlphaFoldDB" id="A0A4D7DQC3"/>
<comment type="catalytic activity">
    <reaction evidence="23">
        <text>Preferential cleavage: (Ac)2-L-Lys-D-Ala-|-D-Ala. Also transpeptidation of peptidyl-alanyl moieties that are N-acyl substituents of D-alanine.</text>
        <dbReference type="EC" id="3.4.16.4"/>
    </reaction>
</comment>
<evidence type="ECO:0000313" key="33">
    <source>
        <dbReference type="EMBL" id="WHA39716.1"/>
    </source>
</evidence>
<keyword evidence="15" id="KW-0133">Cell shape</keyword>
<dbReference type="EMBL" id="CP072167">
    <property type="protein sequence ID" value="QYA06820.1"/>
    <property type="molecule type" value="Genomic_DNA"/>
</dbReference>
<dbReference type="NCBIfam" id="TIGR02074">
    <property type="entry name" value="PBP_1a_fam"/>
    <property type="match status" value="1"/>
</dbReference>
<evidence type="ECO:0000256" key="21">
    <source>
        <dbReference type="ARBA" id="ARBA00023268"/>
    </source>
</evidence>
<evidence type="ECO:0000313" key="34">
    <source>
        <dbReference type="Proteomes" id="UP000298545"/>
    </source>
</evidence>
<comment type="subcellular location">
    <subcellularLocation>
        <location evidence="1">Cell inner membrane</location>
        <topology evidence="1">Single-pass type II membrane protein</topology>
    </subcellularLocation>
</comment>
<evidence type="ECO:0000313" key="31">
    <source>
        <dbReference type="EMBL" id="QCI97734.1"/>
    </source>
</evidence>
<evidence type="ECO:0000256" key="11">
    <source>
        <dbReference type="ARBA" id="ARBA00022676"/>
    </source>
</evidence>
<dbReference type="GO" id="GO:0009252">
    <property type="term" value="P:peptidoglycan biosynthetic process"/>
    <property type="evidence" value="ECO:0007669"/>
    <property type="project" value="UniProtKB-UniPathway"/>
</dbReference>
<dbReference type="GO" id="GO:0006508">
    <property type="term" value="P:proteolysis"/>
    <property type="evidence" value="ECO:0007669"/>
    <property type="project" value="UniProtKB-KW"/>
</dbReference>
<evidence type="ECO:0000256" key="22">
    <source>
        <dbReference type="ARBA" id="ARBA00023316"/>
    </source>
</evidence>
<dbReference type="GO" id="GO:0009002">
    <property type="term" value="F:serine-type D-Ala-D-Ala carboxypeptidase activity"/>
    <property type="evidence" value="ECO:0007669"/>
    <property type="project" value="UniProtKB-EC"/>
</dbReference>
<keyword evidence="13 27" id="KW-0812">Transmembrane</keyword>
<evidence type="ECO:0000256" key="17">
    <source>
        <dbReference type="ARBA" id="ARBA00022984"/>
    </source>
</evidence>
<evidence type="ECO:0000313" key="35">
    <source>
        <dbReference type="Proteomes" id="UP000826513"/>
    </source>
</evidence>
<protein>
    <recommendedName>
        <fullName evidence="6">Penicillin-binding protein 1A</fullName>
        <ecNumber evidence="24">2.4.99.28</ecNumber>
        <ecNumber evidence="5">3.4.16.4</ecNumber>
    </recommendedName>
</protein>
<evidence type="ECO:0000256" key="5">
    <source>
        <dbReference type="ARBA" id="ARBA00012448"/>
    </source>
</evidence>
<accession>A0A4D7DQC3</accession>
<reference evidence="31 34" key="1">
    <citation type="submission" date="2019-04" db="EMBL/GenBank/DDBJ databases">
        <title>Complete genome sequence of Agrobacterium larrymoorei CFBP5473.</title>
        <authorList>
            <person name="Haryono M."/>
            <person name="Chou L."/>
            <person name="Lin Y.-C."/>
            <person name="Lai E.-M."/>
            <person name="Kuo C.-H."/>
        </authorList>
    </citation>
    <scope>NUCLEOTIDE SEQUENCE [LARGE SCALE GENOMIC DNA]</scope>
    <source>
        <strain evidence="31 34">CFBP5473</strain>
    </source>
</reference>
<dbReference type="UniPathway" id="UPA00219"/>
<keyword evidence="21" id="KW-0511">Multifunctional enzyme</keyword>
<proteinExistence type="inferred from homology"/>
<dbReference type="RefSeq" id="WP_027673324.1">
    <property type="nucleotide sequence ID" value="NZ_CP039691.1"/>
</dbReference>
<dbReference type="InterPro" id="IPR001460">
    <property type="entry name" value="PCN-bd_Tpept"/>
</dbReference>
<keyword evidence="8" id="KW-0997">Cell inner membrane</keyword>
<dbReference type="GO" id="GO:0046677">
    <property type="term" value="P:response to antibiotic"/>
    <property type="evidence" value="ECO:0007669"/>
    <property type="project" value="UniProtKB-KW"/>
</dbReference>
<keyword evidence="14" id="KW-0378">Hydrolase</keyword>
<dbReference type="EC" id="2.4.99.28" evidence="24"/>
<dbReference type="Pfam" id="PF00905">
    <property type="entry name" value="Transpeptidase"/>
    <property type="match status" value="1"/>
</dbReference>
<dbReference type="InterPro" id="IPR050396">
    <property type="entry name" value="Glycosyltr_51/Transpeptidase"/>
</dbReference>
<comment type="catalytic activity">
    <reaction evidence="25">
        <text>[GlcNAc-(1-&gt;4)-Mur2Ac(oyl-L-Ala-gamma-D-Glu-L-Lys-D-Ala-D-Ala)](n)-di-trans,octa-cis-undecaprenyl diphosphate + beta-D-GlcNAc-(1-&gt;4)-Mur2Ac(oyl-L-Ala-gamma-D-Glu-L-Lys-D-Ala-D-Ala)-di-trans,octa-cis-undecaprenyl diphosphate = [GlcNAc-(1-&gt;4)-Mur2Ac(oyl-L-Ala-gamma-D-Glu-L-Lys-D-Ala-D-Ala)](n+1)-di-trans,octa-cis-undecaprenyl diphosphate + di-trans,octa-cis-undecaprenyl diphosphate + H(+)</text>
        <dbReference type="Rhea" id="RHEA:23708"/>
        <dbReference type="Rhea" id="RHEA-COMP:9602"/>
        <dbReference type="Rhea" id="RHEA-COMP:9603"/>
        <dbReference type="ChEBI" id="CHEBI:15378"/>
        <dbReference type="ChEBI" id="CHEBI:58405"/>
        <dbReference type="ChEBI" id="CHEBI:60033"/>
        <dbReference type="ChEBI" id="CHEBI:78435"/>
        <dbReference type="EC" id="2.4.99.28"/>
    </reaction>
</comment>
<dbReference type="EC" id="3.4.16.4" evidence="5"/>
<comment type="pathway">
    <text evidence="26">Glycan biosynthesis.</text>
</comment>
<dbReference type="STRING" id="1367849.GCA_000518585_00426"/>
<organism evidence="31 34">
    <name type="scientific">Agrobacterium larrymoorei</name>
    <dbReference type="NCBI Taxonomy" id="160699"/>
    <lineage>
        <taxon>Bacteria</taxon>
        <taxon>Pseudomonadati</taxon>
        <taxon>Pseudomonadota</taxon>
        <taxon>Alphaproteobacteria</taxon>
        <taxon>Hyphomicrobiales</taxon>
        <taxon>Rhizobiaceae</taxon>
        <taxon>Rhizobium/Agrobacterium group</taxon>
        <taxon>Agrobacterium</taxon>
    </lineage>
</organism>
<feature type="domain" description="Penicillin-binding protein OB-like" evidence="30">
    <location>
        <begin position="322"/>
        <end position="437"/>
    </location>
</feature>
<evidence type="ECO:0000256" key="1">
    <source>
        <dbReference type="ARBA" id="ARBA00004249"/>
    </source>
</evidence>
<keyword evidence="35" id="KW-1185">Reference proteome</keyword>
<dbReference type="OrthoDB" id="9766909at2"/>
<evidence type="ECO:0000256" key="15">
    <source>
        <dbReference type="ARBA" id="ARBA00022960"/>
    </source>
</evidence>
<dbReference type="Proteomes" id="UP000298545">
    <property type="component" value="Chromosome circular"/>
</dbReference>
<dbReference type="GO" id="GO:0030288">
    <property type="term" value="C:outer membrane-bounded periplasmic space"/>
    <property type="evidence" value="ECO:0007669"/>
    <property type="project" value="TreeGrafter"/>
</dbReference>
<evidence type="ECO:0000256" key="10">
    <source>
        <dbReference type="ARBA" id="ARBA00022670"/>
    </source>
</evidence>
<dbReference type="InterPro" id="IPR012338">
    <property type="entry name" value="Beta-lactam/transpept-like"/>
</dbReference>